<organism evidence="2 3">
    <name type="scientific">Actinomadura livida</name>
    <dbReference type="NCBI Taxonomy" id="79909"/>
    <lineage>
        <taxon>Bacteria</taxon>
        <taxon>Bacillati</taxon>
        <taxon>Actinomycetota</taxon>
        <taxon>Actinomycetes</taxon>
        <taxon>Streptosporangiales</taxon>
        <taxon>Thermomonosporaceae</taxon>
        <taxon>Actinomadura</taxon>
    </lineage>
</organism>
<proteinExistence type="predicted"/>
<reference evidence="1" key="4">
    <citation type="submission" date="2023-12" db="EMBL/GenBank/DDBJ databases">
        <authorList>
            <person name="Sun Q."/>
            <person name="Inoue M."/>
        </authorList>
    </citation>
    <scope>NUCLEOTIDE SEQUENCE</scope>
    <source>
        <strain evidence="1">JCM 10667</strain>
    </source>
</reference>
<dbReference type="Proteomes" id="UP000549343">
    <property type="component" value="Unassembled WGS sequence"/>
</dbReference>
<protein>
    <submittedName>
        <fullName evidence="2">Uncharacterized protein</fullName>
    </submittedName>
</protein>
<dbReference type="AlphaFoldDB" id="A0A7W7ID74"/>
<evidence type="ECO:0000313" key="2">
    <source>
        <dbReference type="EMBL" id="MBB4774573.1"/>
    </source>
</evidence>
<evidence type="ECO:0000313" key="3">
    <source>
        <dbReference type="Proteomes" id="UP000549343"/>
    </source>
</evidence>
<evidence type="ECO:0000313" key="4">
    <source>
        <dbReference type="Proteomes" id="UP001501427"/>
    </source>
</evidence>
<evidence type="ECO:0000313" key="1">
    <source>
        <dbReference type="EMBL" id="GAA0588297.1"/>
    </source>
</evidence>
<sequence length="116" mass="12757">MSAGAWLVPLAAAVAVAFTAGIARHRRNRDRKEADTLVQLGRAERAVRLIVAQRDEAAAGQDRAEAFGSAVLREHHALREACFDLVKRWESLPSEAGCAHAEQLRRVVRLHGWDAP</sequence>
<gene>
    <name evidence="2" type="ORF">F4557_002991</name>
    <name evidence="1" type="ORF">GCM10009546_58350</name>
</gene>
<dbReference type="EMBL" id="BAAAHD010000066">
    <property type="protein sequence ID" value="GAA0588297.1"/>
    <property type="molecule type" value="Genomic_DNA"/>
</dbReference>
<name>A0A7W7ID74_9ACTN</name>
<dbReference type="Proteomes" id="UP001501427">
    <property type="component" value="Unassembled WGS sequence"/>
</dbReference>
<keyword evidence="4" id="KW-1185">Reference proteome</keyword>
<reference evidence="4" key="2">
    <citation type="journal article" date="2019" name="Int. J. Syst. Evol. Microbiol.">
        <title>The Global Catalogue of Microorganisms (GCM) 10K type strain sequencing project: providing services to taxonomists for standard genome sequencing and annotation.</title>
        <authorList>
            <consortium name="The Broad Institute Genomics Platform"/>
            <consortium name="The Broad Institute Genome Sequencing Center for Infectious Disease"/>
            <person name="Wu L."/>
            <person name="Ma J."/>
        </authorList>
    </citation>
    <scope>NUCLEOTIDE SEQUENCE [LARGE SCALE GENOMIC DNA]</scope>
    <source>
        <strain evidence="4">JCM 10667</strain>
    </source>
</reference>
<dbReference type="EMBL" id="JACHMV010000001">
    <property type="protein sequence ID" value="MBB4774573.1"/>
    <property type="molecule type" value="Genomic_DNA"/>
</dbReference>
<accession>A0A7W7ID74</accession>
<reference evidence="2 3" key="3">
    <citation type="submission" date="2020-08" db="EMBL/GenBank/DDBJ databases">
        <title>Sequencing the genomes of 1000 actinobacteria strains.</title>
        <authorList>
            <person name="Klenk H.-P."/>
        </authorList>
    </citation>
    <scope>NUCLEOTIDE SEQUENCE [LARGE SCALE GENOMIC DNA]</scope>
    <source>
        <strain evidence="2 3">DSM 44772</strain>
    </source>
</reference>
<dbReference type="RefSeq" id="WP_184883296.1">
    <property type="nucleotide sequence ID" value="NZ_BAAAHD010000066.1"/>
</dbReference>
<comment type="caution">
    <text evidence="2">The sequence shown here is derived from an EMBL/GenBank/DDBJ whole genome shotgun (WGS) entry which is preliminary data.</text>
</comment>
<reference evidence="1" key="1">
    <citation type="journal article" date="2014" name="Int. J. Syst. Evol. Microbiol.">
        <title>Complete genome of a new Firmicutes species belonging to the dominant human colonic microbiota ('Ruminococcus bicirculans') reveals two chromosomes and a selective capacity to utilize plant glucans.</title>
        <authorList>
            <consortium name="NISC Comparative Sequencing Program"/>
            <person name="Wegmann U."/>
            <person name="Louis P."/>
            <person name="Goesmann A."/>
            <person name="Henrissat B."/>
            <person name="Duncan S.H."/>
            <person name="Flint H.J."/>
        </authorList>
    </citation>
    <scope>NUCLEOTIDE SEQUENCE</scope>
    <source>
        <strain evidence="1">JCM 10667</strain>
    </source>
</reference>